<evidence type="ECO:0000313" key="3">
    <source>
        <dbReference type="EMBL" id="NIA57808.1"/>
    </source>
</evidence>
<feature type="compositionally biased region" description="Low complexity" evidence="1">
    <location>
        <begin position="290"/>
        <end position="301"/>
    </location>
</feature>
<gene>
    <name evidence="3" type="ORF">HAV22_29700</name>
</gene>
<dbReference type="EMBL" id="JAAQOM010000028">
    <property type="protein sequence ID" value="NIA57808.1"/>
    <property type="molecule type" value="Genomic_DNA"/>
</dbReference>
<accession>A0ABX0PN58</accession>
<protein>
    <recommendedName>
        <fullName evidence="5">Prepilin-type N-terminal cleavage/methylation domain-containing protein</fullName>
    </recommendedName>
</protein>
<evidence type="ECO:0000256" key="1">
    <source>
        <dbReference type="SAM" id="MobiDB-lite"/>
    </source>
</evidence>
<keyword evidence="2" id="KW-0812">Transmembrane</keyword>
<organism evidence="3 4">
    <name type="scientific">Telluria antibiotica</name>
    <dbReference type="NCBI Taxonomy" id="2717319"/>
    <lineage>
        <taxon>Bacteria</taxon>
        <taxon>Pseudomonadati</taxon>
        <taxon>Pseudomonadota</taxon>
        <taxon>Betaproteobacteria</taxon>
        <taxon>Burkholderiales</taxon>
        <taxon>Oxalobacteraceae</taxon>
        <taxon>Telluria group</taxon>
        <taxon>Telluria</taxon>
    </lineage>
</organism>
<feature type="transmembrane region" description="Helical" evidence="2">
    <location>
        <begin position="36"/>
        <end position="58"/>
    </location>
</feature>
<evidence type="ECO:0000313" key="4">
    <source>
        <dbReference type="Proteomes" id="UP000716322"/>
    </source>
</evidence>
<evidence type="ECO:0008006" key="5">
    <source>
        <dbReference type="Google" id="ProtNLM"/>
    </source>
</evidence>
<name>A0ABX0PN58_9BURK</name>
<dbReference type="Proteomes" id="UP000716322">
    <property type="component" value="Unassembled WGS sequence"/>
</dbReference>
<reference evidence="3 4" key="1">
    <citation type="submission" date="2020-03" db="EMBL/GenBank/DDBJ databases">
        <title>Genome sequence of strain Massilia sp. TW-1.</title>
        <authorList>
            <person name="Chaudhary D.K."/>
        </authorList>
    </citation>
    <scope>NUCLEOTIDE SEQUENCE [LARGE SCALE GENOMIC DNA]</scope>
    <source>
        <strain evidence="3 4">TW-1</strain>
    </source>
</reference>
<keyword evidence="2" id="KW-0472">Membrane</keyword>
<proteinExistence type="predicted"/>
<comment type="caution">
    <text evidence="3">The sequence shown here is derived from an EMBL/GenBank/DDBJ whole genome shotgun (WGS) entry which is preliminary data.</text>
</comment>
<evidence type="ECO:0000256" key="2">
    <source>
        <dbReference type="SAM" id="Phobius"/>
    </source>
</evidence>
<dbReference type="InterPro" id="IPR032092">
    <property type="entry name" value="PilW"/>
</dbReference>
<feature type="region of interest" description="Disordered" evidence="1">
    <location>
        <begin position="290"/>
        <end position="309"/>
    </location>
</feature>
<dbReference type="RefSeq" id="WP_166865093.1">
    <property type="nucleotide sequence ID" value="NZ_JAAQOM010000028.1"/>
</dbReference>
<sequence length="330" mass="34073">MNGGLHARVRAVRPSWLRRAAPRIVRCSARGGGMTLAELMVALAVGLGIVLMAGRLLVLANGAYAAQVESSAVDDGGRVAIDVIRRAVHQAGSVDIDTFAGAAADVAPARLSGLDARTLARTTPGIADALPGAVNGSDVLAVRFPGAGAGPAGDGSVVDCAGFPVAAGEEGWSIFYVARNADGEAELRCKYRGAAHWSADAVVSGVDGFQVLYGVDTDDPPDGVANRYVNAAAVAALDDALAGSSEVEFNRRTHWKRVVAVRVGLLLHGSRATRSDPGNSRHDLLGAGYAQAADADDSGSSVDEARMSPDLRRRERRLFTFTVALPGPPS</sequence>
<keyword evidence="2" id="KW-1133">Transmembrane helix</keyword>
<keyword evidence="4" id="KW-1185">Reference proteome</keyword>
<dbReference type="Pfam" id="PF16074">
    <property type="entry name" value="PilW"/>
    <property type="match status" value="1"/>
</dbReference>